<evidence type="ECO:0000313" key="2">
    <source>
        <dbReference type="EMBL" id="APG47667.1"/>
    </source>
</evidence>
<dbReference type="EMBL" id="CP016364">
    <property type="protein sequence ID" value="APG47667.1"/>
    <property type="molecule type" value="Genomic_DNA"/>
</dbReference>
<dbReference type="STRING" id="1844006.PhaeoP97_02273"/>
<feature type="region of interest" description="Disordered" evidence="1">
    <location>
        <begin position="325"/>
        <end position="362"/>
    </location>
</feature>
<feature type="region of interest" description="Disordered" evidence="1">
    <location>
        <begin position="47"/>
        <end position="67"/>
    </location>
</feature>
<dbReference type="Proteomes" id="UP000183859">
    <property type="component" value="Chromosome"/>
</dbReference>
<dbReference type="KEGG" id="php:PhaeoP97_02273"/>
<keyword evidence="3" id="KW-1185">Reference proteome</keyword>
<organism evidence="2 3">
    <name type="scientific">Phaeobacter porticola</name>
    <dbReference type="NCBI Taxonomy" id="1844006"/>
    <lineage>
        <taxon>Bacteria</taxon>
        <taxon>Pseudomonadati</taxon>
        <taxon>Pseudomonadota</taxon>
        <taxon>Alphaproteobacteria</taxon>
        <taxon>Rhodobacterales</taxon>
        <taxon>Roseobacteraceae</taxon>
        <taxon>Phaeobacter</taxon>
    </lineage>
</organism>
<sequence length="487" mass="51214">MIRKMSEPVTQAEIEDVLSSIRRLVSEDSRVASAQSGTDVQAALAAQIGQPRHASPSTRNGITKGTQPVTRLVLTPALRVPESKLVPVDQTEIDQTAVDQAPHEQAQASNSRHSDMPAVTPAEAPVDGRSADLGPNTNETSLTTAKTQFEALLAADAIEFWDDPEDRIAQGIALHDNDPGHEDLAFFNGLAASTAADAASADAPAQAIAVECPADIAPDKQNATAADTVPASPEVAQNGDAPWTNPDATLYEAASVVAPEGQTADTVVPPSRVVSQLNPKVGAVVQKLAEMEAANAARPMLWEPDGSRDTPYAGSDLETLAWEDDHPEDMGEAGDTAPEAAAEQIAEAPSHSAPQMSADAEPTGDAIAVEQPGAAVATPATDENERMTAPEVSSNETPEVETSRARNSLAETAADAVADMANSPVTDTVLETLSGDDSFLDEDSLRELVSEIVREELQGALGERITRNVRKLVRREIHRALSARDLL</sequence>
<feature type="compositionally biased region" description="Low complexity" evidence="1">
    <location>
        <begin position="337"/>
        <end position="349"/>
    </location>
</feature>
<feature type="region of interest" description="Disordered" evidence="1">
    <location>
        <begin position="375"/>
        <end position="404"/>
    </location>
</feature>
<dbReference type="AlphaFoldDB" id="A0A1L3I6F2"/>
<name>A0A1L3I6F2_9RHOB</name>
<gene>
    <name evidence="2" type="ORF">PhaeoP97_02273</name>
</gene>
<feature type="compositionally biased region" description="Polar residues" evidence="1">
    <location>
        <begin position="55"/>
        <end position="67"/>
    </location>
</feature>
<protein>
    <submittedName>
        <fullName evidence="2">Uncharacterized protein</fullName>
    </submittedName>
</protein>
<evidence type="ECO:0000256" key="1">
    <source>
        <dbReference type="SAM" id="MobiDB-lite"/>
    </source>
</evidence>
<evidence type="ECO:0000313" key="3">
    <source>
        <dbReference type="Proteomes" id="UP000183859"/>
    </source>
</evidence>
<feature type="region of interest" description="Disordered" evidence="1">
    <location>
        <begin position="97"/>
        <end position="133"/>
    </location>
</feature>
<accession>A0A1L3I6F2</accession>
<proteinExistence type="predicted"/>
<reference evidence="3" key="1">
    <citation type="submission" date="2016-07" db="EMBL/GenBank/DDBJ databases">
        <title>Phaeobacter portensis sp. nov., a tropodithietic acid producing bacterium isolated from a German harbor.</title>
        <authorList>
            <person name="Freese H.M."/>
            <person name="Bunk B."/>
            <person name="Breider S."/>
            <person name="Brinkhoff T."/>
        </authorList>
    </citation>
    <scope>NUCLEOTIDE SEQUENCE [LARGE SCALE GENOMIC DNA]</scope>
    <source>
        <strain evidence="3">P97</strain>
    </source>
</reference>